<dbReference type="GO" id="GO:0004143">
    <property type="term" value="F:ATP-dependent diacylglycerol kinase activity"/>
    <property type="evidence" value="ECO:0007669"/>
    <property type="project" value="TreeGrafter"/>
</dbReference>
<keyword evidence="10" id="KW-1208">Phospholipid metabolism</keyword>
<evidence type="ECO:0000256" key="10">
    <source>
        <dbReference type="ARBA" id="ARBA00023264"/>
    </source>
</evidence>
<gene>
    <name evidence="12" type="ORF">FFV09_08890</name>
</gene>
<dbReference type="Pfam" id="PF00781">
    <property type="entry name" value="DAGK_cat"/>
    <property type="match status" value="1"/>
</dbReference>
<dbReference type="InterPro" id="IPR001206">
    <property type="entry name" value="Diacylglycerol_kinase_cat_dom"/>
</dbReference>
<keyword evidence="4" id="KW-0808">Transferase</keyword>
<dbReference type="InterPro" id="IPR016064">
    <property type="entry name" value="NAD/diacylglycerol_kinase_sf"/>
</dbReference>
<dbReference type="AlphaFoldDB" id="A0A4Y6UY58"/>
<keyword evidence="7" id="KW-0067">ATP-binding</keyword>
<dbReference type="PROSITE" id="PS50146">
    <property type="entry name" value="DAGK"/>
    <property type="match status" value="1"/>
</dbReference>
<feature type="domain" description="DAGKc" evidence="11">
    <location>
        <begin position="1"/>
        <end position="131"/>
    </location>
</feature>
<dbReference type="GO" id="GO:0008654">
    <property type="term" value="P:phospholipid biosynthetic process"/>
    <property type="evidence" value="ECO:0007669"/>
    <property type="project" value="UniProtKB-KW"/>
</dbReference>
<dbReference type="Proteomes" id="UP000316968">
    <property type="component" value="Chromosome"/>
</dbReference>
<dbReference type="EMBL" id="CP041217">
    <property type="protein sequence ID" value="QDH20955.1"/>
    <property type="molecule type" value="Genomic_DNA"/>
</dbReference>
<dbReference type="SMART" id="SM00046">
    <property type="entry name" value="DAGKc"/>
    <property type="match status" value="1"/>
</dbReference>
<evidence type="ECO:0000256" key="6">
    <source>
        <dbReference type="ARBA" id="ARBA00022777"/>
    </source>
</evidence>
<name>A0A4Y6UY58_SACBS</name>
<dbReference type="InterPro" id="IPR005218">
    <property type="entry name" value="Diacylglycerol/lipid_kinase"/>
</dbReference>
<keyword evidence="9" id="KW-0594">Phospholipid biosynthesis</keyword>
<keyword evidence="8" id="KW-0443">Lipid metabolism</keyword>
<evidence type="ECO:0000256" key="7">
    <source>
        <dbReference type="ARBA" id="ARBA00022840"/>
    </source>
</evidence>
<dbReference type="OrthoDB" id="142078at2"/>
<organism evidence="12 13">
    <name type="scientific">Saccharibacillus brassicae</name>
    <dbReference type="NCBI Taxonomy" id="2583377"/>
    <lineage>
        <taxon>Bacteria</taxon>
        <taxon>Bacillati</taxon>
        <taxon>Bacillota</taxon>
        <taxon>Bacilli</taxon>
        <taxon>Bacillales</taxon>
        <taxon>Paenibacillaceae</taxon>
        <taxon>Saccharibacillus</taxon>
    </lineage>
</organism>
<keyword evidence="3" id="KW-0444">Lipid biosynthesis</keyword>
<keyword evidence="6 12" id="KW-0418">Kinase</keyword>
<sequence length="317" mass="33952">MRWEKAMLVYNSKAGKEKAGQLGAAVEALAGEIGELTLVQTQNPGDGETVCRERGGEFDLVLLLGGDGTVHECINGAAEADRVPDIAILPGGTCNDFARTLRLPLQVGRAAEEVLEGRLLDTDVGTVNGRIFTNFVGIGLITDTSENIDSDQKERMGKLSYFLSTLRTLRQAEPFRFRLTHDEGVVDSEAVMILAANGRSLGTAKLPFPGDGVHDGQLDVLIVREAGLSLAWQVINGGDLTDYRESGGVIEYIRTSSLRIETDEPKRIDADGEIYLETPADISVLTSRMRFFYGPESAGIAGGLIGGAAAKADAPER</sequence>
<evidence type="ECO:0000256" key="5">
    <source>
        <dbReference type="ARBA" id="ARBA00022741"/>
    </source>
</evidence>
<evidence type="ECO:0000256" key="2">
    <source>
        <dbReference type="ARBA" id="ARBA00005983"/>
    </source>
</evidence>
<comment type="similarity">
    <text evidence="2">Belongs to the diacylglycerol/lipid kinase family.</text>
</comment>
<dbReference type="NCBIfam" id="TIGR00147">
    <property type="entry name" value="YegS/Rv2252/BmrU family lipid kinase"/>
    <property type="match status" value="1"/>
</dbReference>
<dbReference type="Gene3D" id="3.40.50.10330">
    <property type="entry name" value="Probable inorganic polyphosphate/atp-NAD kinase, domain 1"/>
    <property type="match status" value="1"/>
</dbReference>
<evidence type="ECO:0000256" key="3">
    <source>
        <dbReference type="ARBA" id="ARBA00022516"/>
    </source>
</evidence>
<dbReference type="InterPro" id="IPR045540">
    <property type="entry name" value="YegS/DAGK_C"/>
</dbReference>
<dbReference type="GO" id="GO:0005524">
    <property type="term" value="F:ATP binding"/>
    <property type="evidence" value="ECO:0007669"/>
    <property type="project" value="UniProtKB-KW"/>
</dbReference>
<accession>A0A4Y6UY58</accession>
<dbReference type="KEGG" id="saca:FFV09_08890"/>
<dbReference type="GO" id="GO:0005886">
    <property type="term" value="C:plasma membrane"/>
    <property type="evidence" value="ECO:0007669"/>
    <property type="project" value="TreeGrafter"/>
</dbReference>
<evidence type="ECO:0000256" key="4">
    <source>
        <dbReference type="ARBA" id="ARBA00022679"/>
    </source>
</evidence>
<keyword evidence="13" id="KW-1185">Reference proteome</keyword>
<evidence type="ECO:0000259" key="11">
    <source>
        <dbReference type="PROSITE" id="PS50146"/>
    </source>
</evidence>
<evidence type="ECO:0000256" key="8">
    <source>
        <dbReference type="ARBA" id="ARBA00023098"/>
    </source>
</evidence>
<dbReference type="Pfam" id="PF19279">
    <property type="entry name" value="YegS_C"/>
    <property type="match status" value="1"/>
</dbReference>
<keyword evidence="5" id="KW-0547">Nucleotide-binding</keyword>
<evidence type="ECO:0000256" key="1">
    <source>
        <dbReference type="ARBA" id="ARBA00001946"/>
    </source>
</evidence>
<dbReference type="Gene3D" id="2.60.200.40">
    <property type="match status" value="1"/>
</dbReference>
<dbReference type="PANTHER" id="PTHR12358">
    <property type="entry name" value="SPHINGOSINE KINASE"/>
    <property type="match status" value="1"/>
</dbReference>
<evidence type="ECO:0000313" key="12">
    <source>
        <dbReference type="EMBL" id="QDH20955.1"/>
    </source>
</evidence>
<evidence type="ECO:0000313" key="13">
    <source>
        <dbReference type="Proteomes" id="UP000316968"/>
    </source>
</evidence>
<comment type="cofactor">
    <cofactor evidence="1">
        <name>Mg(2+)</name>
        <dbReference type="ChEBI" id="CHEBI:18420"/>
    </cofactor>
</comment>
<dbReference type="InterPro" id="IPR017438">
    <property type="entry name" value="ATP-NAD_kinase_N"/>
</dbReference>
<dbReference type="RefSeq" id="WP_141447503.1">
    <property type="nucleotide sequence ID" value="NZ_CP041217.1"/>
</dbReference>
<protein>
    <submittedName>
        <fullName evidence="12">Diacylglycerol kinase family lipid kinase</fullName>
    </submittedName>
</protein>
<dbReference type="PANTHER" id="PTHR12358:SF107">
    <property type="entry name" value="LIPID KINASE BMRU-RELATED"/>
    <property type="match status" value="1"/>
</dbReference>
<dbReference type="InterPro" id="IPR050187">
    <property type="entry name" value="Lipid_Phosphate_FormReg"/>
</dbReference>
<reference evidence="12 13" key="1">
    <citation type="submission" date="2019-06" db="EMBL/GenBank/DDBJ databases">
        <title>Saccharibacillus brassicae sp. nov., an endophytic bacterium isolated from Chinese cabbage seeds (Brassica pekinensis).</title>
        <authorList>
            <person name="Jiang L."/>
            <person name="Lee J."/>
            <person name="Kim S.W."/>
        </authorList>
    </citation>
    <scope>NUCLEOTIDE SEQUENCE [LARGE SCALE GENOMIC DNA]</scope>
    <source>
        <strain evidence="13">KCTC 43072 / ATSA2</strain>
    </source>
</reference>
<proteinExistence type="inferred from homology"/>
<evidence type="ECO:0000256" key="9">
    <source>
        <dbReference type="ARBA" id="ARBA00023209"/>
    </source>
</evidence>
<dbReference type="SUPFAM" id="SSF111331">
    <property type="entry name" value="NAD kinase/diacylglycerol kinase-like"/>
    <property type="match status" value="1"/>
</dbReference>